<gene>
    <name evidence="1" type="ORF">SAMN05444396_1115</name>
</gene>
<evidence type="ECO:0000313" key="2">
    <source>
        <dbReference type="Proteomes" id="UP000184036"/>
    </source>
</evidence>
<dbReference type="InterPro" id="IPR013785">
    <property type="entry name" value="Aldolase_TIM"/>
</dbReference>
<name>A0A1M5JI85_9FLAO</name>
<dbReference type="STRING" id="271157.SAMN05444396_1115"/>
<sequence length="84" mass="9698">MGDDTTEEIMDVFPVFKKYPSKNVAIHAHIGKQLYEGGVHLEAFQACVDQTKLKLYYNGDISQVPKFHEMQARFPTVDHWMIGR</sequence>
<dbReference type="AlphaFoldDB" id="A0A1M5JI85"/>
<organism evidence="1 2">
    <name type="scientific">Flavobacterium segetis</name>
    <dbReference type="NCBI Taxonomy" id="271157"/>
    <lineage>
        <taxon>Bacteria</taxon>
        <taxon>Pseudomonadati</taxon>
        <taxon>Bacteroidota</taxon>
        <taxon>Flavobacteriia</taxon>
        <taxon>Flavobacteriales</taxon>
        <taxon>Flavobacteriaceae</taxon>
        <taxon>Flavobacterium</taxon>
    </lineage>
</organism>
<dbReference type="Proteomes" id="UP000184036">
    <property type="component" value="Unassembled WGS sequence"/>
</dbReference>
<dbReference type="Gene3D" id="3.20.20.70">
    <property type="entry name" value="Aldolase class I"/>
    <property type="match status" value="1"/>
</dbReference>
<dbReference type="EMBL" id="FQWE01000011">
    <property type="protein sequence ID" value="SHG39980.1"/>
    <property type="molecule type" value="Genomic_DNA"/>
</dbReference>
<reference evidence="2" key="1">
    <citation type="submission" date="2016-11" db="EMBL/GenBank/DDBJ databases">
        <authorList>
            <person name="Varghese N."/>
            <person name="Submissions S."/>
        </authorList>
    </citation>
    <scope>NUCLEOTIDE SEQUENCE [LARGE SCALE GENOMIC DNA]</scope>
    <source>
        <strain evidence="2">DSM 19741</strain>
    </source>
</reference>
<accession>A0A1M5JI85</accession>
<proteinExistence type="predicted"/>
<protein>
    <submittedName>
        <fullName evidence="1">Dihydrouridine synthase (Dus)</fullName>
    </submittedName>
</protein>
<evidence type="ECO:0000313" key="1">
    <source>
        <dbReference type="EMBL" id="SHG39980.1"/>
    </source>
</evidence>
<keyword evidence="2" id="KW-1185">Reference proteome</keyword>